<sequence length="365" mass="39449">MVVAKVGQKVLKLSVTSALLMSVINLSGCGSEANPSVVVPTAKPALTEVVSTQSATELSFNGIVRAADSADLSFRVSGKLTNIFVKEGDEVSKGQLLASLDDRDAKNALVSAQLEFENVSREYERAQAVFKKSQAISKADLDTITTRYNLARTRVEDAKRHLEYTQIFAPFDGVVGRKLVDNYIQVQANAPILIVHNINDLEVVIHIPHKVMLSGKEETKAIAEISAIPGQSFPLKLRTVATVADPVSQTYPVVLGFEHLNGFHVLPGMAVKVLPVSSSGKAQNQQITLPLTSIVPDNQGKQFVWVVGNDNKAQKRYVAIGALSKDRIIVTEHLSLGEKVIIAGVSSVREGMEVRPYTDDRAGAQ</sequence>
<dbReference type="PANTHER" id="PTHR30469:SF20">
    <property type="entry name" value="EFFLUX RND TRANSPORTER PERIPLASMIC ADAPTOR SUBUNIT"/>
    <property type="match status" value="1"/>
</dbReference>
<dbReference type="GO" id="GO:0015562">
    <property type="term" value="F:efflux transmembrane transporter activity"/>
    <property type="evidence" value="ECO:0007669"/>
    <property type="project" value="TreeGrafter"/>
</dbReference>
<dbReference type="Pfam" id="PF25989">
    <property type="entry name" value="YknX_C"/>
    <property type="match status" value="1"/>
</dbReference>
<dbReference type="Proteomes" id="UP000031586">
    <property type="component" value="Unassembled WGS sequence"/>
</dbReference>
<dbReference type="PATRIC" id="fig|1229493.5.peg.4138"/>
<dbReference type="NCBIfam" id="TIGR01730">
    <property type="entry name" value="RND_mfp"/>
    <property type="match status" value="1"/>
</dbReference>
<dbReference type="InterPro" id="IPR006143">
    <property type="entry name" value="RND_pump_MFP"/>
</dbReference>
<dbReference type="EMBL" id="JPRD01000049">
    <property type="protein sequence ID" value="KIF50564.1"/>
    <property type="molecule type" value="Genomic_DNA"/>
</dbReference>
<name>A0A0C1Z300_9VIBR</name>
<evidence type="ECO:0000313" key="4">
    <source>
        <dbReference type="EMBL" id="KIF50564.1"/>
    </source>
</evidence>
<dbReference type="GO" id="GO:1990281">
    <property type="term" value="C:efflux pump complex"/>
    <property type="evidence" value="ECO:0007669"/>
    <property type="project" value="TreeGrafter"/>
</dbReference>
<dbReference type="AlphaFoldDB" id="A0A0C1Z300"/>
<dbReference type="SUPFAM" id="SSF111369">
    <property type="entry name" value="HlyD-like secretion proteins"/>
    <property type="match status" value="1"/>
</dbReference>
<protein>
    <submittedName>
        <fullName evidence="4">Hemolysin secretion protein D</fullName>
    </submittedName>
</protein>
<gene>
    <name evidence="4" type="ORF">H735_23670</name>
</gene>
<reference evidence="4 5" key="1">
    <citation type="submission" date="2014-07" db="EMBL/GenBank/DDBJ databases">
        <title>Unique and conserved regions in Vibrio harveyi and related species in comparison with the shrimp pathogen Vibrio harveyi CAIM 1792.</title>
        <authorList>
            <person name="Espinoza-Valles I."/>
            <person name="Vora G."/>
            <person name="Leekitcharoenphon P."/>
            <person name="Ussery D."/>
            <person name="Hoj L."/>
            <person name="Gomez-Gil B."/>
        </authorList>
    </citation>
    <scope>NUCLEOTIDE SEQUENCE [LARGE SCALE GENOMIC DNA]</scope>
    <source>
        <strain evidence="5">CAIM 1854 / LMG 25443</strain>
    </source>
</reference>
<comment type="caution">
    <text evidence="4">The sequence shown here is derived from an EMBL/GenBank/DDBJ whole genome shotgun (WGS) entry which is preliminary data.</text>
</comment>
<evidence type="ECO:0000313" key="5">
    <source>
        <dbReference type="Proteomes" id="UP000031586"/>
    </source>
</evidence>
<evidence type="ECO:0000259" key="3">
    <source>
        <dbReference type="Pfam" id="PF25989"/>
    </source>
</evidence>
<dbReference type="RefSeq" id="WP_020194115.1">
    <property type="nucleotide sequence ID" value="NZ_BAOH01000003.1"/>
</dbReference>
<evidence type="ECO:0000259" key="2">
    <source>
        <dbReference type="Pfam" id="PF25917"/>
    </source>
</evidence>
<dbReference type="InterPro" id="IPR058637">
    <property type="entry name" value="YknX-like_C"/>
</dbReference>
<proteinExistence type="inferred from homology"/>
<dbReference type="InterPro" id="IPR058625">
    <property type="entry name" value="MdtA-like_BSH"/>
</dbReference>
<dbReference type="Gene3D" id="2.40.420.20">
    <property type="match status" value="1"/>
</dbReference>
<dbReference type="Pfam" id="PF25917">
    <property type="entry name" value="BSH_RND"/>
    <property type="match status" value="1"/>
</dbReference>
<organism evidence="4 5">
    <name type="scientific">Vibrio owensii CAIM 1854 = LMG 25443</name>
    <dbReference type="NCBI Taxonomy" id="1229493"/>
    <lineage>
        <taxon>Bacteria</taxon>
        <taxon>Pseudomonadati</taxon>
        <taxon>Pseudomonadota</taxon>
        <taxon>Gammaproteobacteria</taxon>
        <taxon>Vibrionales</taxon>
        <taxon>Vibrionaceae</taxon>
        <taxon>Vibrio</taxon>
    </lineage>
</organism>
<feature type="domain" description="YknX-like C-terminal permuted SH3-like" evidence="3">
    <location>
        <begin position="287"/>
        <end position="355"/>
    </location>
</feature>
<evidence type="ECO:0000256" key="1">
    <source>
        <dbReference type="ARBA" id="ARBA00009477"/>
    </source>
</evidence>
<feature type="domain" description="Multidrug resistance protein MdtA-like barrel-sandwich hybrid" evidence="2">
    <location>
        <begin position="70"/>
        <end position="190"/>
    </location>
</feature>
<comment type="similarity">
    <text evidence="1">Belongs to the membrane fusion protein (MFP) (TC 8.A.1) family.</text>
</comment>
<accession>A0A0C1Z300</accession>
<dbReference type="Gene3D" id="1.10.287.470">
    <property type="entry name" value="Helix hairpin bin"/>
    <property type="match status" value="1"/>
</dbReference>
<dbReference type="Gene3D" id="2.40.50.100">
    <property type="match status" value="1"/>
</dbReference>
<dbReference type="PANTHER" id="PTHR30469">
    <property type="entry name" value="MULTIDRUG RESISTANCE PROTEIN MDTA"/>
    <property type="match status" value="1"/>
</dbReference>
<dbReference type="Gene3D" id="2.40.30.170">
    <property type="match status" value="1"/>
</dbReference>